<dbReference type="CDD" id="cd00093">
    <property type="entry name" value="HTH_XRE"/>
    <property type="match status" value="1"/>
</dbReference>
<evidence type="ECO:0000313" key="2">
    <source>
        <dbReference type="Proteomes" id="UP001524502"/>
    </source>
</evidence>
<reference evidence="1 2" key="1">
    <citation type="submission" date="2022-06" db="EMBL/GenBank/DDBJ databases">
        <title>Isolation of gut microbiota from human fecal samples.</title>
        <authorList>
            <person name="Pamer E.G."/>
            <person name="Barat B."/>
            <person name="Waligurski E."/>
            <person name="Medina S."/>
            <person name="Paddock L."/>
            <person name="Mostad J."/>
        </authorList>
    </citation>
    <scope>NUCLEOTIDE SEQUENCE [LARGE SCALE GENOMIC DNA]</scope>
    <source>
        <strain evidence="1 2">SL.3.17</strain>
    </source>
</reference>
<accession>A0ABT1RU38</accession>
<dbReference type="Pfam" id="PF05339">
    <property type="entry name" value="DUF739"/>
    <property type="match status" value="1"/>
</dbReference>
<dbReference type="InterPro" id="IPR001387">
    <property type="entry name" value="Cro/C1-type_HTH"/>
</dbReference>
<proteinExistence type="predicted"/>
<comment type="caution">
    <text evidence="1">The sequence shown here is derived from an EMBL/GenBank/DDBJ whole genome shotgun (WGS) entry which is preliminary data.</text>
</comment>
<name>A0ABT1RU38_9FIRM</name>
<organism evidence="1 2">
    <name type="scientific">Anaerovorax odorimutans</name>
    <dbReference type="NCBI Taxonomy" id="109327"/>
    <lineage>
        <taxon>Bacteria</taxon>
        <taxon>Bacillati</taxon>
        <taxon>Bacillota</taxon>
        <taxon>Clostridia</taxon>
        <taxon>Peptostreptococcales</taxon>
        <taxon>Anaerovoracaceae</taxon>
        <taxon>Anaerovorax</taxon>
    </lineage>
</organism>
<sequence length="74" mass="8432">MTCVFDYSKIISDVYAKGLTYSDVARSLGISELAYSMKMSNKAEFTQKEIDTLAIDILRIPPERIPEYFFTPVV</sequence>
<dbReference type="Proteomes" id="UP001524502">
    <property type="component" value="Unassembled WGS sequence"/>
</dbReference>
<protein>
    <submittedName>
        <fullName evidence="1">DUF739 family protein</fullName>
    </submittedName>
</protein>
<evidence type="ECO:0000313" key="1">
    <source>
        <dbReference type="EMBL" id="MCQ4638351.1"/>
    </source>
</evidence>
<keyword evidence="2" id="KW-1185">Reference proteome</keyword>
<dbReference type="RefSeq" id="WP_256133552.1">
    <property type="nucleotide sequence ID" value="NZ_JANFXK010000026.1"/>
</dbReference>
<gene>
    <name evidence="1" type="ORF">NE619_16595</name>
</gene>
<dbReference type="InterPro" id="IPR008003">
    <property type="entry name" value="DUF739"/>
</dbReference>
<dbReference type="EMBL" id="JANFXK010000026">
    <property type="protein sequence ID" value="MCQ4638351.1"/>
    <property type="molecule type" value="Genomic_DNA"/>
</dbReference>